<keyword evidence="1" id="KW-0548">Nucleotidyltransferase</keyword>
<dbReference type="Proteomes" id="UP001056778">
    <property type="component" value="Chromosome 3"/>
</dbReference>
<protein>
    <submittedName>
        <fullName evidence="1">Reverse transcriptase</fullName>
    </submittedName>
</protein>
<keyword evidence="1" id="KW-0808">Transferase</keyword>
<accession>A0ACB9TDD3</accession>
<comment type="caution">
    <text evidence="1">The sequence shown here is derived from an EMBL/GenBank/DDBJ whole genome shotgun (WGS) entry which is preliminary data.</text>
</comment>
<evidence type="ECO:0000313" key="1">
    <source>
        <dbReference type="EMBL" id="KAI4464816.1"/>
    </source>
</evidence>
<keyword evidence="1" id="KW-0695">RNA-directed DNA polymerase</keyword>
<reference evidence="1" key="1">
    <citation type="submission" date="2022-04" db="EMBL/GenBank/DDBJ databases">
        <title>Chromosome-scale genome assembly of Holotrichia oblita Faldermann.</title>
        <authorList>
            <person name="Rongchong L."/>
        </authorList>
    </citation>
    <scope>NUCLEOTIDE SEQUENCE</scope>
    <source>
        <strain evidence="1">81SQS9</strain>
    </source>
</reference>
<evidence type="ECO:0000313" key="2">
    <source>
        <dbReference type="Proteomes" id="UP001056778"/>
    </source>
</evidence>
<proteinExistence type="predicted"/>
<sequence>MGVPMGSTLSPILAQYVMNELLVECLSRLSFEVPFLRKFVDDIICAVPFNGIDEIIGVFNTYNAHIQFTVEKESNRSVPFLDTRLIRTSNQQIILDWYQKETSSGRYIHYKSGHTMKTKINVILGLKNRIKKISYHSLLRDNLIKLKDTLIKNSYPEKLVNKLLYNDNSTNKTPDNLRDQITENKTCIYRSLPYMEGLTHKLIGIFKQLNIKIAVKYNNNLSTLFTPLKDKIKPMQRAGVVYNIPCSECPLQYVGQTGRNLYGRITSHKSDIKHGKSSCAVVGHVQESNHAMNFDAVTVLDQDSNTYKRTFLEMCHINAGNNLMNKQTDIQNLNTIYSYLLKIGNIEQIAGNTHKCFRHFASISLDLTKKVAIGVGVSTDDTVDASIDDRVDASTDGTVEETELLEENKAGAAGRTI</sequence>
<keyword evidence="2" id="KW-1185">Reference proteome</keyword>
<name>A0ACB9TDD3_HOLOL</name>
<organism evidence="1 2">
    <name type="scientific">Holotrichia oblita</name>
    <name type="common">Chafer beetle</name>
    <dbReference type="NCBI Taxonomy" id="644536"/>
    <lineage>
        <taxon>Eukaryota</taxon>
        <taxon>Metazoa</taxon>
        <taxon>Ecdysozoa</taxon>
        <taxon>Arthropoda</taxon>
        <taxon>Hexapoda</taxon>
        <taxon>Insecta</taxon>
        <taxon>Pterygota</taxon>
        <taxon>Neoptera</taxon>
        <taxon>Endopterygota</taxon>
        <taxon>Coleoptera</taxon>
        <taxon>Polyphaga</taxon>
        <taxon>Scarabaeiformia</taxon>
        <taxon>Scarabaeidae</taxon>
        <taxon>Melolonthinae</taxon>
        <taxon>Holotrichia</taxon>
    </lineage>
</organism>
<dbReference type="EMBL" id="CM043017">
    <property type="protein sequence ID" value="KAI4464816.1"/>
    <property type="molecule type" value="Genomic_DNA"/>
</dbReference>
<gene>
    <name evidence="1" type="ORF">MML48_3g00002219</name>
</gene>